<evidence type="ECO:0000313" key="2">
    <source>
        <dbReference type="EMBL" id="KZT19563.1"/>
    </source>
</evidence>
<dbReference type="Proteomes" id="UP000076761">
    <property type="component" value="Unassembled WGS sequence"/>
</dbReference>
<organism evidence="2 3">
    <name type="scientific">Neolentinus lepideus HHB14362 ss-1</name>
    <dbReference type="NCBI Taxonomy" id="1314782"/>
    <lineage>
        <taxon>Eukaryota</taxon>
        <taxon>Fungi</taxon>
        <taxon>Dikarya</taxon>
        <taxon>Basidiomycota</taxon>
        <taxon>Agaricomycotina</taxon>
        <taxon>Agaricomycetes</taxon>
        <taxon>Gloeophyllales</taxon>
        <taxon>Gloeophyllaceae</taxon>
        <taxon>Neolentinus</taxon>
    </lineage>
</organism>
<evidence type="ECO:0000313" key="3">
    <source>
        <dbReference type="Proteomes" id="UP000076761"/>
    </source>
</evidence>
<sequence length="303" mass="33524">MQPTVPQIQRAVARRCSPNQYHKQDVTSLDPFAPALQAIAELQILLVRYTKHGMLDSERLLSCSRNERHLYTRDYGVAVKAAADAMPTFYTSYQASDYNKMVEDTDKHEHCAEYSSVPSSDNAVQEEDYEGLLLTYQSCPPWNDEFDLSYASTDASNCEALDDGDIIIHASTSSSLPHIVLTPAPPSDPWIGYSNCANARMRQDPAFLTTLEARCVYDDEWEGWEVPTEESLARYEEDDGEAGGRLGCYSSSSSQFKDLPEDDLGLVTVTVAPVDFDDEGEPSPSDDRPGLSSCCRGANSGEE</sequence>
<dbReference type="OrthoDB" id="2649950at2759"/>
<accession>A0A165NFD8</accession>
<feature type="region of interest" description="Disordered" evidence="1">
    <location>
        <begin position="275"/>
        <end position="303"/>
    </location>
</feature>
<keyword evidence="3" id="KW-1185">Reference proteome</keyword>
<dbReference type="EMBL" id="KV425638">
    <property type="protein sequence ID" value="KZT19563.1"/>
    <property type="molecule type" value="Genomic_DNA"/>
</dbReference>
<name>A0A165NFD8_9AGAM</name>
<reference evidence="2 3" key="1">
    <citation type="journal article" date="2016" name="Mol. Biol. Evol.">
        <title>Comparative Genomics of Early-Diverging Mushroom-Forming Fungi Provides Insights into the Origins of Lignocellulose Decay Capabilities.</title>
        <authorList>
            <person name="Nagy L.G."/>
            <person name="Riley R."/>
            <person name="Tritt A."/>
            <person name="Adam C."/>
            <person name="Daum C."/>
            <person name="Floudas D."/>
            <person name="Sun H."/>
            <person name="Yadav J.S."/>
            <person name="Pangilinan J."/>
            <person name="Larsson K.H."/>
            <person name="Matsuura K."/>
            <person name="Barry K."/>
            <person name="Labutti K."/>
            <person name="Kuo R."/>
            <person name="Ohm R.A."/>
            <person name="Bhattacharya S.S."/>
            <person name="Shirouzu T."/>
            <person name="Yoshinaga Y."/>
            <person name="Martin F.M."/>
            <person name="Grigoriev I.V."/>
            <person name="Hibbett D.S."/>
        </authorList>
    </citation>
    <scope>NUCLEOTIDE SEQUENCE [LARGE SCALE GENOMIC DNA]</scope>
    <source>
        <strain evidence="2 3">HHB14362 ss-1</strain>
    </source>
</reference>
<dbReference type="AlphaFoldDB" id="A0A165NFD8"/>
<gene>
    <name evidence="2" type="ORF">NEOLEDRAFT_1141909</name>
</gene>
<dbReference type="InParanoid" id="A0A165NFD8"/>
<proteinExistence type="predicted"/>
<protein>
    <submittedName>
        <fullName evidence="2">Uncharacterized protein</fullName>
    </submittedName>
</protein>
<evidence type="ECO:0000256" key="1">
    <source>
        <dbReference type="SAM" id="MobiDB-lite"/>
    </source>
</evidence>